<protein>
    <submittedName>
        <fullName evidence="2">GCN5-related N-acetyltransferase</fullName>
    </submittedName>
</protein>
<dbReference type="EMBL" id="CP001997">
    <property type="protein sequence ID" value="ADE56333.1"/>
    <property type="molecule type" value="Genomic_DNA"/>
</dbReference>
<evidence type="ECO:0000313" key="2">
    <source>
        <dbReference type="EMBL" id="ADE56333.1"/>
    </source>
</evidence>
<gene>
    <name evidence="2" type="ordered locus">Amico_0186</name>
</gene>
<dbReference type="OrthoDB" id="9789603at2"/>
<dbReference type="KEGG" id="aco:Amico_0186"/>
<dbReference type="InterPro" id="IPR016181">
    <property type="entry name" value="Acyl_CoA_acyltransferase"/>
</dbReference>
<reference evidence="2 3" key="1">
    <citation type="journal article" date="2010" name="Stand. Genomic Sci.">
        <title>Complete genome sequence of Aminobacterium colombiense type strain (ALA-1).</title>
        <authorList>
            <person name="Chertkov O."/>
            <person name="Sikorski J."/>
            <person name="Brambilla E."/>
            <person name="Lapidus A."/>
            <person name="Copeland A."/>
            <person name="Glavina Del Rio T."/>
            <person name="Nolan M."/>
            <person name="Lucas S."/>
            <person name="Tice H."/>
            <person name="Cheng J.F."/>
            <person name="Han C."/>
            <person name="Detter J.C."/>
            <person name="Bruce D."/>
            <person name="Tapia R."/>
            <person name="Goodwin L."/>
            <person name="Pitluck S."/>
            <person name="Liolios K."/>
            <person name="Ivanova N."/>
            <person name="Mavromatis K."/>
            <person name="Ovchinnikova G."/>
            <person name="Pati A."/>
            <person name="Chen A."/>
            <person name="Palaniappan K."/>
            <person name="Land M."/>
            <person name="Hauser L."/>
            <person name="Chang Y.J."/>
            <person name="Jeffries C.D."/>
            <person name="Spring S."/>
            <person name="Rohde M."/>
            <person name="Goker M."/>
            <person name="Bristow J."/>
            <person name="Eisen J.A."/>
            <person name="Markowitz V."/>
            <person name="Hugenholtz P."/>
            <person name="Kyrpides N.C."/>
            <person name="Klenk H.P."/>
        </authorList>
    </citation>
    <scope>NUCLEOTIDE SEQUENCE [LARGE SCALE GENOMIC DNA]</scope>
    <source>
        <strain evidence="3">DSM 12261 / ALA-1</strain>
    </source>
</reference>
<dbReference type="RefSeq" id="WP_013047599.1">
    <property type="nucleotide sequence ID" value="NC_014011.1"/>
</dbReference>
<dbReference type="AlphaFoldDB" id="D5ECQ1"/>
<dbReference type="eggNOG" id="COG0456">
    <property type="taxonomic scope" value="Bacteria"/>
</dbReference>
<name>D5ECQ1_AMICL</name>
<keyword evidence="2" id="KW-0808">Transferase</keyword>
<dbReference type="SUPFAM" id="SSF55729">
    <property type="entry name" value="Acyl-CoA N-acyltransferases (Nat)"/>
    <property type="match status" value="1"/>
</dbReference>
<dbReference type="GO" id="GO:0016747">
    <property type="term" value="F:acyltransferase activity, transferring groups other than amino-acyl groups"/>
    <property type="evidence" value="ECO:0007669"/>
    <property type="project" value="InterPro"/>
</dbReference>
<dbReference type="Proteomes" id="UP000002366">
    <property type="component" value="Chromosome"/>
</dbReference>
<dbReference type="Gene3D" id="3.40.630.30">
    <property type="match status" value="1"/>
</dbReference>
<evidence type="ECO:0000313" key="3">
    <source>
        <dbReference type="Proteomes" id="UP000002366"/>
    </source>
</evidence>
<dbReference type="HOGENOM" id="CLU_115356_0_0_0"/>
<dbReference type="CDD" id="cd04301">
    <property type="entry name" value="NAT_SF"/>
    <property type="match status" value="1"/>
</dbReference>
<sequence>MRTTDYTIGEHLSIARDTKAFSSEECSVLEEVLFEWQENPSKDYFLLEERRNGTLSGFIIYGPTPMTEFAWDLYWIIVNPRSQRQGIGLKLQKKMEEEMLQNNKQAVIRVETSGKSGYAGQRHFYEVAGYSENGRIQDFYGEGDDLVIYTKKIKAAR</sequence>
<feature type="domain" description="N-acetyltransferase" evidence="1">
    <location>
        <begin position="1"/>
        <end position="154"/>
    </location>
</feature>
<dbReference type="PROSITE" id="PS51186">
    <property type="entry name" value="GNAT"/>
    <property type="match status" value="1"/>
</dbReference>
<organism evidence="2 3">
    <name type="scientific">Aminobacterium colombiense (strain DSM 12261 / ALA-1)</name>
    <dbReference type="NCBI Taxonomy" id="572547"/>
    <lineage>
        <taxon>Bacteria</taxon>
        <taxon>Thermotogati</taxon>
        <taxon>Synergistota</taxon>
        <taxon>Synergistia</taxon>
        <taxon>Synergistales</taxon>
        <taxon>Aminobacteriaceae</taxon>
        <taxon>Aminobacterium</taxon>
    </lineage>
</organism>
<dbReference type="Pfam" id="PF00583">
    <property type="entry name" value="Acetyltransf_1"/>
    <property type="match status" value="1"/>
</dbReference>
<keyword evidence="3" id="KW-1185">Reference proteome</keyword>
<dbReference type="InterPro" id="IPR000182">
    <property type="entry name" value="GNAT_dom"/>
</dbReference>
<accession>D5ECQ1</accession>
<evidence type="ECO:0000259" key="1">
    <source>
        <dbReference type="PROSITE" id="PS51186"/>
    </source>
</evidence>
<proteinExistence type="predicted"/>
<dbReference type="STRING" id="572547.Amico_0186"/>